<feature type="region of interest" description="Disordered" evidence="7">
    <location>
        <begin position="426"/>
        <end position="453"/>
    </location>
</feature>
<feature type="transmembrane region" description="Helical" evidence="8">
    <location>
        <begin position="1014"/>
        <end position="1043"/>
    </location>
</feature>
<dbReference type="PANTHER" id="PTHR22914:SF41">
    <property type="entry name" value="CHITIN SYNTHASE 7"/>
    <property type="match status" value="1"/>
</dbReference>
<dbReference type="EMBL" id="JBAMIC010004070">
    <property type="protein sequence ID" value="KAK7088556.1"/>
    <property type="molecule type" value="Genomic_DNA"/>
</dbReference>
<evidence type="ECO:0000256" key="3">
    <source>
        <dbReference type="ARBA" id="ARBA00022676"/>
    </source>
</evidence>
<gene>
    <name evidence="9" type="ORF">V1264_022464</name>
</gene>
<feature type="transmembrane region" description="Helical" evidence="8">
    <location>
        <begin position="12"/>
        <end position="37"/>
    </location>
</feature>
<feature type="transmembrane region" description="Helical" evidence="8">
    <location>
        <begin position="1081"/>
        <end position="1098"/>
    </location>
</feature>
<evidence type="ECO:0000256" key="1">
    <source>
        <dbReference type="ARBA" id="ARBA00004141"/>
    </source>
</evidence>
<name>A0AAN9AKD2_9CAEN</name>
<evidence type="ECO:0000313" key="10">
    <source>
        <dbReference type="Proteomes" id="UP001374579"/>
    </source>
</evidence>
<evidence type="ECO:0000256" key="8">
    <source>
        <dbReference type="SAM" id="Phobius"/>
    </source>
</evidence>
<dbReference type="PANTHER" id="PTHR22914">
    <property type="entry name" value="CHITIN SYNTHASE"/>
    <property type="match status" value="1"/>
</dbReference>
<sequence length="1185" mass="131250">MAPNGGQNVKWMTAISVWLFLAMTSVLVTAKVSLLWILRLYKYEQIHPATWYVIMLVLLEAPLVTHVVHLVWNTPFINGSRSPLPRKSVIVMGILGSISESVAGVVFATEISYVLPEPVLLLLPAAVFTLHLMLSTSAKLRETSNIKANLSTPFGAGSTKTKLDFVENDKNSKGRQTWQNCVCILMSSYLLWAPAAVATLLHVWSTFNMRLGACVMLGPAILVLSATWSPHLQSAVVKVKAKGQGGTQKNSTLSLIYTLFRIGTVPLTLYLVMFFKIEAFRHDVLGFLRHVSDDVTDTRVWLPVFLASLFGLVSVMMGGVAAKVALLTPGMRIPAFVTPFASFLAATVLWRDLESKAFWELSGTDIVTWTASGVAFVAWLIPFLMPGVPVVKSPRQLLRPFSDNFHSFTWRPFFLEQHLMLNTHVNDNEKSSSSDSSNDTSGRGSAGGDKRSGRDKMKKVYICTTMYRETETEMRRYLNSLKRAFTSEKLLNVELETHIFLDNCVEPDLRVNSYARQLLTLLTTELNVSPAALSRHSTPYGCQVTCRCLGGHLLYVHCKNGREFKPKKRWSQVMYMNYILNHRAARSSQNESPTPPSLREKWTDTYNDTNERTDHFNEEKEEEERQGKIWFCSEQMLTTPASEALQRMFRDHPSILSNFSAMQGPGDKLSGANANRHGDESSSESALGSSHDTGSEEWREHYTVSVDNSTSGDSSDADDDSEVFSFMGKAKVASRKPTSAGKEARAATSIFLENNKLAASSVFSSRASNASSDSDNRDLSKVNQTPLCNLQDAGKGNSRKSSQGSDFWASFGSHLRNPSTHSLSHPEKPCASNDDVYILATDADTEFGGSSVRILLDQCEADHSLGAVCGRTVPVGGLKPIVWYQKFEYAKDFWLVKSSQNVIGSVTCCPGCFSLYRGSAIRDVMTTFSRPSSSAFDTLVKDHGEDRWLCTLMMQKGWKLEYADNCHNSTHCPETCGEFLRQRRRWVLSELSNMVLIFKGLGGLVKGNSTFSALFVLSLLHMFIWVLLSPSTTLVVTCAAFHILFHLPMLYSAPVAYCVLLGFFVVCVAQPRHTQRMMTQAIVAVMVGVMVAISAGFVDYVVQTLTEDVKAGSIEFKPYFLVLVLIGGVVYAAILHAHEGMTLIYGLVYASIFPAMFLALPVYSIANMVDTSWGTRELVSEGLTS</sequence>
<feature type="region of interest" description="Disordered" evidence="7">
    <location>
        <begin position="584"/>
        <end position="624"/>
    </location>
</feature>
<dbReference type="SUPFAM" id="SSF53448">
    <property type="entry name" value="Nucleotide-diphospho-sugar transferases"/>
    <property type="match status" value="1"/>
</dbReference>
<feature type="transmembrane region" description="Helical" evidence="8">
    <location>
        <begin position="1118"/>
        <end position="1137"/>
    </location>
</feature>
<feature type="transmembrane region" description="Helical" evidence="8">
    <location>
        <begin position="49"/>
        <end position="68"/>
    </location>
</feature>
<feature type="transmembrane region" description="Helical" evidence="8">
    <location>
        <begin position="1144"/>
        <end position="1166"/>
    </location>
</feature>
<feature type="transmembrane region" description="Helical" evidence="8">
    <location>
        <begin position="1049"/>
        <end position="1069"/>
    </location>
</feature>
<keyword evidence="5 8" id="KW-1133">Transmembrane helix</keyword>
<keyword evidence="3" id="KW-0328">Glycosyltransferase</keyword>
<proteinExistence type="predicted"/>
<dbReference type="GO" id="GO:0004100">
    <property type="term" value="F:chitin synthase activity"/>
    <property type="evidence" value="ECO:0007669"/>
    <property type="project" value="UniProtKB-EC"/>
</dbReference>
<feature type="transmembrane region" description="Helical" evidence="8">
    <location>
        <begin position="182"/>
        <end position="204"/>
    </location>
</feature>
<dbReference type="GO" id="GO:0016020">
    <property type="term" value="C:membrane"/>
    <property type="evidence" value="ECO:0007669"/>
    <property type="project" value="UniProtKB-SubCell"/>
</dbReference>
<dbReference type="InterPro" id="IPR029044">
    <property type="entry name" value="Nucleotide-diphossugar_trans"/>
</dbReference>
<feature type="transmembrane region" description="Helical" evidence="8">
    <location>
        <begin position="370"/>
        <end position="391"/>
    </location>
</feature>
<comment type="subcellular location">
    <subcellularLocation>
        <location evidence="1">Membrane</location>
        <topology evidence="1">Multi-pass membrane protein</topology>
    </subcellularLocation>
</comment>
<dbReference type="InterPro" id="IPR004835">
    <property type="entry name" value="Chitin_synth"/>
</dbReference>
<feature type="region of interest" description="Disordered" evidence="7">
    <location>
        <begin position="766"/>
        <end position="804"/>
    </location>
</feature>
<evidence type="ECO:0000256" key="6">
    <source>
        <dbReference type="ARBA" id="ARBA00023136"/>
    </source>
</evidence>
<reference evidence="9 10" key="1">
    <citation type="submission" date="2024-02" db="EMBL/GenBank/DDBJ databases">
        <title>Chromosome-scale genome assembly of the rough periwinkle Littorina saxatilis.</title>
        <authorList>
            <person name="De Jode A."/>
            <person name="Faria R."/>
            <person name="Formenti G."/>
            <person name="Sims Y."/>
            <person name="Smith T.P."/>
            <person name="Tracey A."/>
            <person name="Wood J.M.D."/>
            <person name="Zagrodzka Z.B."/>
            <person name="Johannesson K."/>
            <person name="Butlin R.K."/>
            <person name="Leder E.H."/>
        </authorList>
    </citation>
    <scope>NUCLEOTIDE SEQUENCE [LARGE SCALE GENOMIC DNA]</scope>
    <source>
        <strain evidence="9">Snail1</strain>
        <tissue evidence="9">Muscle</tissue>
    </source>
</reference>
<dbReference type="Pfam" id="PF03142">
    <property type="entry name" value="Chitin_synth_2"/>
    <property type="match status" value="1"/>
</dbReference>
<feature type="transmembrane region" description="Helical" evidence="8">
    <location>
        <begin position="119"/>
        <end position="138"/>
    </location>
</feature>
<feature type="compositionally biased region" description="Basic and acidic residues" evidence="7">
    <location>
        <begin position="598"/>
        <end position="624"/>
    </location>
</feature>
<keyword evidence="3" id="KW-0808">Transferase</keyword>
<accession>A0AAN9AKD2</accession>
<comment type="caution">
    <text evidence="9">The sequence shown here is derived from an EMBL/GenBank/DDBJ whole genome shotgun (WGS) entry which is preliminary data.</text>
</comment>
<keyword evidence="4 8" id="KW-0812">Transmembrane</keyword>
<evidence type="ECO:0000313" key="9">
    <source>
        <dbReference type="EMBL" id="KAK7088556.1"/>
    </source>
</evidence>
<protein>
    <recommendedName>
        <fullName evidence="2">chitin synthase</fullName>
        <ecNumber evidence="2">2.4.1.16</ecNumber>
    </recommendedName>
</protein>
<organism evidence="9 10">
    <name type="scientific">Littorina saxatilis</name>
    <dbReference type="NCBI Taxonomy" id="31220"/>
    <lineage>
        <taxon>Eukaryota</taxon>
        <taxon>Metazoa</taxon>
        <taxon>Spiralia</taxon>
        <taxon>Lophotrochozoa</taxon>
        <taxon>Mollusca</taxon>
        <taxon>Gastropoda</taxon>
        <taxon>Caenogastropoda</taxon>
        <taxon>Littorinimorpha</taxon>
        <taxon>Littorinoidea</taxon>
        <taxon>Littorinidae</taxon>
        <taxon>Littorina</taxon>
    </lineage>
</organism>
<dbReference type="AlphaFoldDB" id="A0AAN9AKD2"/>
<evidence type="ECO:0000256" key="5">
    <source>
        <dbReference type="ARBA" id="ARBA00022989"/>
    </source>
</evidence>
<feature type="region of interest" description="Disordered" evidence="7">
    <location>
        <begin position="657"/>
        <end position="698"/>
    </location>
</feature>
<keyword evidence="6 8" id="KW-0472">Membrane</keyword>
<dbReference type="GO" id="GO:0071944">
    <property type="term" value="C:cell periphery"/>
    <property type="evidence" value="ECO:0007669"/>
    <property type="project" value="TreeGrafter"/>
</dbReference>
<dbReference type="EC" id="2.4.1.16" evidence="2"/>
<evidence type="ECO:0000256" key="2">
    <source>
        <dbReference type="ARBA" id="ARBA00012543"/>
    </source>
</evidence>
<dbReference type="GO" id="GO:0006031">
    <property type="term" value="P:chitin biosynthetic process"/>
    <property type="evidence" value="ECO:0007669"/>
    <property type="project" value="TreeGrafter"/>
</dbReference>
<dbReference type="Proteomes" id="UP001374579">
    <property type="component" value="Unassembled WGS sequence"/>
</dbReference>
<feature type="transmembrane region" description="Helical" evidence="8">
    <location>
        <begin position="210"/>
        <end position="232"/>
    </location>
</feature>
<evidence type="ECO:0000256" key="4">
    <source>
        <dbReference type="ARBA" id="ARBA00022692"/>
    </source>
</evidence>
<keyword evidence="10" id="KW-1185">Reference proteome</keyword>
<feature type="transmembrane region" description="Helical" evidence="8">
    <location>
        <begin position="253"/>
        <end position="275"/>
    </location>
</feature>
<feature type="transmembrane region" description="Helical" evidence="8">
    <location>
        <begin position="300"/>
        <end position="321"/>
    </location>
</feature>
<evidence type="ECO:0000256" key="7">
    <source>
        <dbReference type="SAM" id="MobiDB-lite"/>
    </source>
</evidence>